<dbReference type="AlphaFoldDB" id="A0A9W8VCF3"/>
<proteinExistence type="predicted"/>
<feature type="signal peptide" evidence="2">
    <location>
        <begin position="1"/>
        <end position="18"/>
    </location>
</feature>
<sequence length="261" mass="28496">MRFSSSTILAALPALAAAQDSPVDQYKAQFQNIIGQFSSYIPNPGHHDPVAAAEAKAGSMRLNVLTLENWKQTLYEPVSAGATTPEEWWLLVSGGNKTCYGRCGNVEQAFNETAAKFALLENTPHMAYLNCDNQPILCNSWSAGPATLFVFDMLPEPAPIDVYTKRLNLTTTTSETLVNLQASGSKEEFNHLESFFHPFNGKLAELGLSVPFGYLMWAMGLVPNWLFMLLVSFGSRAMMSRRMGGADGRPQAPPAGAQRAQ</sequence>
<keyword evidence="1" id="KW-1133">Transmembrane helix</keyword>
<evidence type="ECO:0000256" key="2">
    <source>
        <dbReference type="SAM" id="SignalP"/>
    </source>
</evidence>
<keyword evidence="1" id="KW-0472">Membrane</keyword>
<comment type="caution">
    <text evidence="3">The sequence shown here is derived from an EMBL/GenBank/DDBJ whole genome shotgun (WGS) entry which is preliminary data.</text>
</comment>
<name>A0A9W8VCF3_9HYPO</name>
<keyword evidence="4" id="KW-1185">Reference proteome</keyword>
<dbReference type="OrthoDB" id="1733656at2759"/>
<evidence type="ECO:0000256" key="1">
    <source>
        <dbReference type="SAM" id="Phobius"/>
    </source>
</evidence>
<reference evidence="3" key="1">
    <citation type="submission" date="2022-09" db="EMBL/GenBank/DDBJ databases">
        <title>Fusarium specimens isolated from Avocado Roots.</title>
        <authorList>
            <person name="Stajich J."/>
            <person name="Roper C."/>
            <person name="Heimlech-Rivalta G."/>
        </authorList>
    </citation>
    <scope>NUCLEOTIDE SEQUENCE</scope>
    <source>
        <strain evidence="3">CF00136</strain>
    </source>
</reference>
<evidence type="ECO:0008006" key="5">
    <source>
        <dbReference type="Google" id="ProtNLM"/>
    </source>
</evidence>
<evidence type="ECO:0000313" key="4">
    <source>
        <dbReference type="Proteomes" id="UP001152049"/>
    </source>
</evidence>
<feature type="transmembrane region" description="Helical" evidence="1">
    <location>
        <begin position="212"/>
        <end position="233"/>
    </location>
</feature>
<dbReference type="Proteomes" id="UP001152049">
    <property type="component" value="Unassembled WGS sequence"/>
</dbReference>
<protein>
    <recommendedName>
        <fullName evidence="5">Peptidyl-tRNA hydrolase</fullName>
    </recommendedName>
</protein>
<evidence type="ECO:0000313" key="3">
    <source>
        <dbReference type="EMBL" id="KAJ4255557.1"/>
    </source>
</evidence>
<keyword evidence="2" id="KW-0732">Signal</keyword>
<feature type="chain" id="PRO_5040955256" description="Peptidyl-tRNA hydrolase" evidence="2">
    <location>
        <begin position="19"/>
        <end position="261"/>
    </location>
</feature>
<accession>A0A9W8VCF3</accession>
<organism evidence="3 4">
    <name type="scientific">Fusarium torreyae</name>
    <dbReference type="NCBI Taxonomy" id="1237075"/>
    <lineage>
        <taxon>Eukaryota</taxon>
        <taxon>Fungi</taxon>
        <taxon>Dikarya</taxon>
        <taxon>Ascomycota</taxon>
        <taxon>Pezizomycotina</taxon>
        <taxon>Sordariomycetes</taxon>
        <taxon>Hypocreomycetidae</taxon>
        <taxon>Hypocreales</taxon>
        <taxon>Nectriaceae</taxon>
        <taxon>Fusarium</taxon>
    </lineage>
</organism>
<dbReference type="EMBL" id="JAOQAZ010000020">
    <property type="protein sequence ID" value="KAJ4255557.1"/>
    <property type="molecule type" value="Genomic_DNA"/>
</dbReference>
<keyword evidence="1" id="KW-0812">Transmembrane</keyword>
<gene>
    <name evidence="3" type="ORF">NW762_009554</name>
</gene>